<dbReference type="InterPro" id="IPR053031">
    <property type="entry name" value="Cuticle_assoc_protein"/>
</dbReference>
<dbReference type="InterPro" id="IPR003656">
    <property type="entry name" value="Znf_BED"/>
</dbReference>
<dbReference type="PANTHER" id="PTHR34396:SF25">
    <property type="entry name" value="BOUNDARY ELEMENT ASSOCIATED FACTOR"/>
    <property type="match status" value="1"/>
</dbReference>
<dbReference type="GO" id="GO:0006357">
    <property type="term" value="P:regulation of transcription by RNA polymerase II"/>
    <property type="evidence" value="ECO:0007669"/>
    <property type="project" value="TreeGrafter"/>
</dbReference>
<keyword evidence="8" id="KW-1185">Reference proteome</keyword>
<feature type="region of interest" description="Disordered" evidence="5">
    <location>
        <begin position="1"/>
        <end position="30"/>
    </location>
</feature>
<dbReference type="SUPFAM" id="SSF57667">
    <property type="entry name" value="beta-beta-alpha zinc fingers"/>
    <property type="match status" value="1"/>
</dbReference>
<dbReference type="AlphaFoldDB" id="A0A445C7W6"/>
<evidence type="ECO:0000313" key="8">
    <source>
        <dbReference type="Proteomes" id="UP000289738"/>
    </source>
</evidence>
<dbReference type="GO" id="GO:0008270">
    <property type="term" value="F:zinc ion binding"/>
    <property type="evidence" value="ECO:0007669"/>
    <property type="project" value="UniProtKB-KW"/>
</dbReference>
<keyword evidence="3" id="KW-0862">Zinc</keyword>
<evidence type="ECO:0000256" key="3">
    <source>
        <dbReference type="ARBA" id="ARBA00022833"/>
    </source>
</evidence>
<proteinExistence type="predicted"/>
<dbReference type="Pfam" id="PF02892">
    <property type="entry name" value="zf-BED"/>
    <property type="match status" value="1"/>
</dbReference>
<accession>A0A445C7W6</accession>
<name>A0A445C7W6_ARAHY</name>
<dbReference type="Proteomes" id="UP000289738">
    <property type="component" value="Chromosome A07"/>
</dbReference>
<sequence length="137" mass="15616">MSEREEYSNPAVPPAHLSLPPQPSGSFGRKNRSEIWEHFIPIEGIEKYARCKNCNGQIKYAGGASAMRQHWKRCFESNNEQSKRQRIEGGTSGLISSPSVTKFDQAVTRSILTEMFVTEELPFRMMIGLMQSQFYHS</sequence>
<dbReference type="EMBL" id="SDMP01000007">
    <property type="protein sequence ID" value="RYR47034.1"/>
    <property type="molecule type" value="Genomic_DNA"/>
</dbReference>
<dbReference type="GO" id="GO:1990837">
    <property type="term" value="F:sequence-specific double-stranded DNA binding"/>
    <property type="evidence" value="ECO:0007669"/>
    <property type="project" value="TreeGrafter"/>
</dbReference>
<evidence type="ECO:0000256" key="1">
    <source>
        <dbReference type="ARBA" id="ARBA00022723"/>
    </source>
</evidence>
<evidence type="ECO:0000259" key="6">
    <source>
        <dbReference type="PROSITE" id="PS50808"/>
    </source>
</evidence>
<gene>
    <name evidence="7" type="ORF">Ahy_A07g032939</name>
</gene>
<dbReference type="PANTHER" id="PTHR34396">
    <property type="entry name" value="OS03G0264950 PROTEIN-RELATED"/>
    <property type="match status" value="1"/>
</dbReference>
<evidence type="ECO:0000256" key="5">
    <source>
        <dbReference type="SAM" id="MobiDB-lite"/>
    </source>
</evidence>
<evidence type="ECO:0000256" key="2">
    <source>
        <dbReference type="ARBA" id="ARBA00022771"/>
    </source>
</evidence>
<dbReference type="GO" id="GO:0005634">
    <property type="term" value="C:nucleus"/>
    <property type="evidence" value="ECO:0007669"/>
    <property type="project" value="TreeGrafter"/>
</dbReference>
<comment type="caution">
    <text evidence="7">The sequence shown here is derived from an EMBL/GenBank/DDBJ whole genome shotgun (WGS) entry which is preliminary data.</text>
</comment>
<reference evidence="7 8" key="1">
    <citation type="submission" date="2019-01" db="EMBL/GenBank/DDBJ databases">
        <title>Sequencing of cultivated peanut Arachis hypogaea provides insights into genome evolution and oil improvement.</title>
        <authorList>
            <person name="Chen X."/>
        </authorList>
    </citation>
    <scope>NUCLEOTIDE SEQUENCE [LARGE SCALE GENOMIC DNA]</scope>
    <source>
        <strain evidence="8">cv. Fuhuasheng</strain>
        <tissue evidence="7">Leaves</tissue>
    </source>
</reference>
<keyword evidence="2 4" id="KW-0863">Zinc-finger</keyword>
<protein>
    <recommendedName>
        <fullName evidence="6">BED-type domain-containing protein</fullName>
    </recommendedName>
</protein>
<dbReference type="PROSITE" id="PS50808">
    <property type="entry name" value="ZF_BED"/>
    <property type="match status" value="1"/>
</dbReference>
<evidence type="ECO:0000313" key="7">
    <source>
        <dbReference type="EMBL" id="RYR47034.1"/>
    </source>
</evidence>
<dbReference type="SMART" id="SM00614">
    <property type="entry name" value="ZnF_BED"/>
    <property type="match status" value="1"/>
</dbReference>
<keyword evidence="1" id="KW-0479">Metal-binding</keyword>
<organism evidence="7 8">
    <name type="scientific">Arachis hypogaea</name>
    <name type="common">Peanut</name>
    <dbReference type="NCBI Taxonomy" id="3818"/>
    <lineage>
        <taxon>Eukaryota</taxon>
        <taxon>Viridiplantae</taxon>
        <taxon>Streptophyta</taxon>
        <taxon>Embryophyta</taxon>
        <taxon>Tracheophyta</taxon>
        <taxon>Spermatophyta</taxon>
        <taxon>Magnoliopsida</taxon>
        <taxon>eudicotyledons</taxon>
        <taxon>Gunneridae</taxon>
        <taxon>Pentapetalae</taxon>
        <taxon>rosids</taxon>
        <taxon>fabids</taxon>
        <taxon>Fabales</taxon>
        <taxon>Fabaceae</taxon>
        <taxon>Papilionoideae</taxon>
        <taxon>50 kb inversion clade</taxon>
        <taxon>dalbergioids sensu lato</taxon>
        <taxon>Dalbergieae</taxon>
        <taxon>Pterocarpus clade</taxon>
        <taxon>Arachis</taxon>
    </lineage>
</organism>
<evidence type="ECO:0000256" key="4">
    <source>
        <dbReference type="PROSITE-ProRule" id="PRU00027"/>
    </source>
</evidence>
<feature type="domain" description="BED-type" evidence="6">
    <location>
        <begin position="30"/>
        <end position="82"/>
    </location>
</feature>
<dbReference type="InterPro" id="IPR036236">
    <property type="entry name" value="Znf_C2H2_sf"/>
</dbReference>